<sequence>MAYDQNSAYEPPRRGYMEQRQQASNPAYSTHGYDDQYNQGNTQPYHQHQRGAGGYDYGYSQELNAPQEHMYNEGGYGIQGDGQQWQQEQARSYDPRYQQRPQRGPPPQQHARPGPQSRGPPPPARGAYQGDPRGQPRQNGHPPPQRSRDPYEQPVNYHEPARRPHNGYEEQNGYDAQSQRGYAPQRSKDPYEQQNGQYAPPRQAERPRDPYAQYGERPKQNGQYPPQDPRGGQISQKPSGPPQASGKGRTSMEEWKAQEKAKMKKAATSPETLPFDNAFPVFGKKSDRSSDKSGGASIPSQRGSVEQGYGRPPTSNGQRPATSRENSYRHDNDVQSPPRRPDLDRQYSTDAPQRQQTTYIHPQEQRQAPHGLLTPTRDEYPDQWPMTAGQTPPKAQSDRRSPPRSNVHDPSYPSQAQEPRYQQGFERPNQAPPSQSLPKQRGPPPIDTNQIPRRPLYADPQPFSPAHVPPRPSTSQGQRPAPHQQPSSPLAQHSQSGIPQGSYASLPEQSAKRWPEEHAQHGSLEDIYDHYNTTPPRAIKRAPTSREEEIEAEMPDFDSAAPGQTSNLHRRIQPADKQTQEAPAAAPPPMQRMQTAPPSSMPPSQSAHDLHYAQNPYGPRPGTAGPLRGPPRRGMTDPHNNSASSTPMSARGQRQHDIPYRNQPPQNAMYPQDAPLPPPNAPYANDMPVRRSLDDARGPPGRQGPGPGPRFPPNGAQPRGMYPPQRPGFDGHPTAQTVWSDPGLERVGSAPPPQDALAERPGMNTGVPLTQQRSAPEQPGQGSNPDALPHHPTPVRPGLMQQGQPQPNKPSPVRNYDGAQGGAPHQRQASVDPFAQQVTHAELERLRNAVDKGPNNPKQHLVLVKKLVEACAVLAPEGGRADAKTTAKNRERYTHEAYKRLKKLVAGGYAEAQFYMADCYGQGMLGLEADTKEAFKLYQAAAKAGHAQAAYRTAVCCEMGPEEGGGTSKDFAKAVQWYRRAAALGDPAAMYKVGAVMLKGLLGQPKNITEAVTWLKRGAERADLDNPHALHELATIYESANKNPEIRNKVTPDDAYAKNLFMQAAKLGFKASQFRLGQAYEYGDLGLPISNRDSIAWYTKAASQGEHQAELALSGWYLTGAEGILEHSDTEAYLWARKAASSEGGPQVAKAMFAMGYFAENGIGCPASMDEARRWYGRAASYKFPKAIERLEELKKGGKSSRPAPANGKLTRKDQKHNEENCVVM</sequence>
<feature type="compositionally biased region" description="Basic and acidic residues" evidence="2">
    <location>
        <begin position="326"/>
        <end position="347"/>
    </location>
</feature>
<feature type="compositionally biased region" description="Polar residues" evidence="2">
    <location>
        <begin position="19"/>
        <end position="28"/>
    </location>
</feature>
<keyword evidence="1" id="KW-0677">Repeat</keyword>
<feature type="region of interest" description="Disordered" evidence="2">
    <location>
        <begin position="1193"/>
        <end position="1225"/>
    </location>
</feature>
<feature type="compositionally biased region" description="Basic and acidic residues" evidence="2">
    <location>
        <begin position="250"/>
        <end position="261"/>
    </location>
</feature>
<comment type="caution">
    <text evidence="3">The sequence shown here is derived from an EMBL/GenBank/DDBJ whole genome shotgun (WGS) entry which is preliminary data.</text>
</comment>
<feature type="compositionally biased region" description="Polar residues" evidence="2">
    <location>
        <begin position="473"/>
        <end position="503"/>
    </location>
</feature>
<feature type="compositionally biased region" description="Polar residues" evidence="2">
    <location>
        <begin position="36"/>
        <end position="46"/>
    </location>
</feature>
<accession>A0AAI8Z4Y1</accession>
<dbReference type="InterPro" id="IPR006597">
    <property type="entry name" value="Sel1-like"/>
</dbReference>
<feature type="compositionally biased region" description="Basic and acidic residues" evidence="2">
    <location>
        <begin position="159"/>
        <end position="168"/>
    </location>
</feature>
<feature type="compositionally biased region" description="Polar residues" evidence="2">
    <location>
        <begin position="313"/>
        <end position="325"/>
    </location>
</feature>
<feature type="compositionally biased region" description="Basic and acidic residues" evidence="2">
    <location>
        <begin position="688"/>
        <end position="697"/>
    </location>
</feature>
<evidence type="ECO:0000313" key="4">
    <source>
        <dbReference type="Proteomes" id="UP001296104"/>
    </source>
</evidence>
<dbReference type="EMBL" id="CAVMBE010000066">
    <property type="protein sequence ID" value="CAK4032594.1"/>
    <property type="molecule type" value="Genomic_DNA"/>
</dbReference>
<feature type="compositionally biased region" description="Low complexity" evidence="2">
    <location>
        <begin position="81"/>
        <end position="102"/>
    </location>
</feature>
<dbReference type="Pfam" id="PF08238">
    <property type="entry name" value="Sel1"/>
    <property type="match status" value="6"/>
</dbReference>
<reference evidence="3" key="1">
    <citation type="submission" date="2023-11" db="EMBL/GenBank/DDBJ databases">
        <authorList>
            <person name="Alioto T."/>
            <person name="Alioto T."/>
            <person name="Gomez Garrido J."/>
        </authorList>
    </citation>
    <scope>NUCLEOTIDE SEQUENCE</scope>
</reference>
<dbReference type="Proteomes" id="UP001296104">
    <property type="component" value="Unassembled WGS sequence"/>
</dbReference>
<feature type="region of interest" description="Disordered" evidence="2">
    <location>
        <begin position="1"/>
        <end position="829"/>
    </location>
</feature>
<dbReference type="Gene3D" id="1.25.40.10">
    <property type="entry name" value="Tetratricopeptide repeat domain"/>
    <property type="match status" value="2"/>
</dbReference>
<dbReference type="SUPFAM" id="SSF81901">
    <property type="entry name" value="HCP-like"/>
    <property type="match status" value="1"/>
</dbReference>
<feature type="compositionally biased region" description="Low complexity" evidence="2">
    <location>
        <begin position="591"/>
        <end position="606"/>
    </location>
</feature>
<proteinExistence type="predicted"/>
<evidence type="ECO:0000256" key="2">
    <source>
        <dbReference type="SAM" id="MobiDB-lite"/>
    </source>
</evidence>
<dbReference type="SMART" id="SM00671">
    <property type="entry name" value="SEL1"/>
    <property type="match status" value="7"/>
</dbReference>
<dbReference type="AlphaFoldDB" id="A0AAI8Z4Y1"/>
<evidence type="ECO:0000256" key="1">
    <source>
        <dbReference type="ARBA" id="ARBA00022737"/>
    </source>
</evidence>
<feature type="compositionally biased region" description="Polar residues" evidence="2">
    <location>
        <begin position="348"/>
        <end position="360"/>
    </location>
</feature>
<dbReference type="PANTHER" id="PTHR46430">
    <property type="entry name" value="PROTEIN SKT5-RELATED"/>
    <property type="match status" value="1"/>
</dbReference>
<feature type="compositionally biased region" description="Polar residues" evidence="2">
    <location>
        <begin position="767"/>
        <end position="784"/>
    </location>
</feature>
<protein>
    <submittedName>
        <fullName evidence="3">Chitin synthase regulatory factor 3-like</fullName>
    </submittedName>
</protein>
<feature type="compositionally biased region" description="Basic and acidic residues" evidence="2">
    <location>
        <begin position="1211"/>
        <end position="1225"/>
    </location>
</feature>
<evidence type="ECO:0000313" key="3">
    <source>
        <dbReference type="EMBL" id="CAK4032594.1"/>
    </source>
</evidence>
<feature type="compositionally biased region" description="Polar residues" evidence="2">
    <location>
        <begin position="638"/>
        <end position="648"/>
    </location>
</feature>
<name>A0AAI8Z4Y1_9PEZI</name>
<dbReference type="InterPro" id="IPR051726">
    <property type="entry name" value="Chitin_Synth_Reg"/>
</dbReference>
<gene>
    <name evidence="3" type="ORF">LECACI_7A007752</name>
</gene>
<dbReference type="InterPro" id="IPR011990">
    <property type="entry name" value="TPR-like_helical_dom_sf"/>
</dbReference>
<organism evidence="3 4">
    <name type="scientific">Lecanosticta acicola</name>
    <dbReference type="NCBI Taxonomy" id="111012"/>
    <lineage>
        <taxon>Eukaryota</taxon>
        <taxon>Fungi</taxon>
        <taxon>Dikarya</taxon>
        <taxon>Ascomycota</taxon>
        <taxon>Pezizomycotina</taxon>
        <taxon>Dothideomycetes</taxon>
        <taxon>Dothideomycetidae</taxon>
        <taxon>Mycosphaerellales</taxon>
        <taxon>Mycosphaerellaceae</taxon>
        <taxon>Lecanosticta</taxon>
    </lineage>
</organism>
<keyword evidence="4" id="KW-1185">Reference proteome</keyword>
<dbReference type="PANTHER" id="PTHR46430:SF3">
    <property type="entry name" value="ACTIVATOR OF C KINASE PROTEIN 1"/>
    <property type="match status" value="1"/>
</dbReference>
<feature type="compositionally biased region" description="Basic and acidic residues" evidence="2">
    <location>
        <begin position="510"/>
        <end position="529"/>
    </location>
</feature>